<keyword evidence="2" id="KW-1185">Reference proteome</keyword>
<dbReference type="Proteomes" id="UP001482231">
    <property type="component" value="Unassembled WGS sequence"/>
</dbReference>
<sequence length="87" mass="9880">MSHKHDQLLKALFRDPVSGNIHWREVESLLHHLGAKVEPAHGARFKVLLNGTEGFLHHPHHSSVLTRDHIKVLREFLTRAGIKATSD</sequence>
<accession>A0ABV0EDW1</accession>
<evidence type="ECO:0000313" key="2">
    <source>
        <dbReference type="Proteomes" id="UP001482231"/>
    </source>
</evidence>
<proteinExistence type="predicted"/>
<reference evidence="1 2" key="1">
    <citation type="submission" date="2024-02" db="EMBL/GenBank/DDBJ databases">
        <title>New thermophilic sulfur-oxidizing bacteria from a hot springs of the Uzon caldera (Kamchatka, Russia).</title>
        <authorList>
            <person name="Dukat A.M."/>
            <person name="Elcheninov A.G."/>
            <person name="Frolov E.N."/>
        </authorList>
    </citation>
    <scope>NUCLEOTIDE SEQUENCE [LARGE SCALE GENOMIC DNA]</scope>
    <source>
        <strain evidence="1 2">AK1</strain>
    </source>
</reference>
<gene>
    <name evidence="1" type="ORF">V6E02_06470</name>
</gene>
<dbReference type="EMBL" id="JBAJEX010000004">
    <property type="protein sequence ID" value="MEO1766853.1"/>
    <property type="molecule type" value="Genomic_DNA"/>
</dbReference>
<organism evidence="1 2">
    <name type="scientific">Thiobacter aerophilum</name>
    <dbReference type="NCBI Taxonomy" id="3121275"/>
    <lineage>
        <taxon>Bacteria</taxon>
        <taxon>Pseudomonadati</taxon>
        <taxon>Pseudomonadota</taxon>
        <taxon>Betaproteobacteria</taxon>
        <taxon>Burkholderiales</taxon>
        <taxon>Thiobacteraceae</taxon>
        <taxon>Thiobacter</taxon>
    </lineage>
</organism>
<dbReference type="RefSeq" id="WP_347307964.1">
    <property type="nucleotide sequence ID" value="NZ_JBAJEX010000004.1"/>
</dbReference>
<evidence type="ECO:0000313" key="1">
    <source>
        <dbReference type="EMBL" id="MEO1766853.1"/>
    </source>
</evidence>
<name>A0ABV0EDW1_9BURK</name>
<comment type="caution">
    <text evidence="1">The sequence shown here is derived from an EMBL/GenBank/DDBJ whole genome shotgun (WGS) entry which is preliminary data.</text>
</comment>
<protein>
    <submittedName>
        <fullName evidence="1">Type II toxin-antitoxin system HicA family toxin</fullName>
    </submittedName>
</protein>